<evidence type="ECO:0000256" key="3">
    <source>
        <dbReference type="ARBA" id="ARBA00022759"/>
    </source>
</evidence>
<evidence type="ECO:0008006" key="12">
    <source>
        <dbReference type="Google" id="ProtNLM"/>
    </source>
</evidence>
<dbReference type="AlphaFoldDB" id="R0GNR5"/>
<sequence length="1000" mass="112707">MDSSVQAAEKILNYSFVNKTLLKDALTQTSPLFDRLELLGDSVLEVTFTNYIHNTYPNLKLKEFRELRTANVSNEKFARVAVNHNLYQFLLRHNPSLFTKIKEFSEAVSKEADPVPYGGLVKAPKVLADIVESIAGAVYIDVNFDELRLWEIFRGLFEPIYTPDDLRQQPKPPFLTLFRLADKHGKRIDFRYSKDEESSNKNVAEVYLDGIFIASGCAKRLDTAKQLAADGALLKLSECMPIEKIIGENSPNNAKGKSFEIFSTEKLESQTELSSAATTASEKPLADEMRQEEMVIDEDSPHVEHDDAKGKLFEVCYSRKLQIQTGSSSLPTASENMLTYEMTTKQMVVDKDSLNVEPEDVKGKLLAICSKNKWPKPIYSVEEQKGPKNEPRFVCSVKIEIPTVEGAFHMKGDLKSKKKQAENSSAHHMIRALDSSLMTLVISNLQMPKSLDTKNPSLVSSDMDSDSAEALEKILNYSFVNKNLLKDVLTHNGSPFQRLISVGEPALSLAFMKHLYLTYPKLGPKDLSMLRDANTCNDRCARVAVKKGISELCLRNVQKPEKMITEFIELIGKEDDSDTDPYRSVKAPKTLANLVDAVAGAVYIDVNYNVQRLWEVFRGLFEPIYTLDDLRLQPSPQYATLFRLAHKHGKQIDFRYSKDVDIRKNITEVYLDDIFIASGCAKHIETSKLLAAEKAVQKLSECMPIKKISDDVSPLVEPEDVKRKSFDICSTEKFQLQTESSSIPTASVKPSTDGMTQEQMVINEDCSHVEPEDVKGKLFDICSTEKLQLQTESSLLPIAFDNHLTDELTQEQMVIDENSIHVEPEDVKEKLFDICSTKRLQTQTGSSSLSTAAENPSTYAMTTKQMVIDQDREVEPEDEPEDVKGKLFEICAKNKWSNPVFSVEEQKGPKNEPRFVCSVKIEIPTIEGTFHMKGDAKPKKKQAENSSADHMIRALKSSIMSLVISNLQMPKSLDEKKKNLQMHESLDDNKNLHSKKRRTV</sequence>
<keyword evidence="4" id="KW-0378">Hydrolase</keyword>
<dbReference type="STRING" id="81985.R0GNR5"/>
<reference evidence="11" key="1">
    <citation type="journal article" date="2013" name="Nat. Genet.">
        <title>The Capsella rubella genome and the genomic consequences of rapid mating system evolution.</title>
        <authorList>
            <person name="Slotte T."/>
            <person name="Hazzouri K.M."/>
            <person name="Agren J.A."/>
            <person name="Koenig D."/>
            <person name="Maumus F."/>
            <person name="Guo Y.L."/>
            <person name="Steige K."/>
            <person name="Platts A.E."/>
            <person name="Escobar J.S."/>
            <person name="Newman L.K."/>
            <person name="Wang W."/>
            <person name="Mandakova T."/>
            <person name="Vello E."/>
            <person name="Smith L.M."/>
            <person name="Henz S.R."/>
            <person name="Steffen J."/>
            <person name="Takuno S."/>
            <person name="Brandvain Y."/>
            <person name="Coop G."/>
            <person name="Andolfatto P."/>
            <person name="Hu T.T."/>
            <person name="Blanchette M."/>
            <person name="Clark R.M."/>
            <person name="Quesneville H."/>
            <person name="Nordborg M."/>
            <person name="Gaut B.S."/>
            <person name="Lysak M.A."/>
            <person name="Jenkins J."/>
            <person name="Grimwood J."/>
            <person name="Chapman J."/>
            <person name="Prochnik S."/>
            <person name="Shu S."/>
            <person name="Rokhsar D."/>
            <person name="Schmutz J."/>
            <person name="Weigel D."/>
            <person name="Wright S.I."/>
        </authorList>
    </citation>
    <scope>NUCLEOTIDE SEQUENCE [LARGE SCALE GENOMIC DNA]</scope>
    <source>
        <strain evidence="11">cv. Monte Gargano</strain>
    </source>
</reference>
<dbReference type="Gene3D" id="3.30.160.20">
    <property type="match status" value="2"/>
</dbReference>
<evidence type="ECO:0000313" key="10">
    <source>
        <dbReference type="EMBL" id="EOA12843.1"/>
    </source>
</evidence>
<dbReference type="InterPro" id="IPR014720">
    <property type="entry name" value="dsRBD_dom"/>
</dbReference>
<evidence type="ECO:0000256" key="2">
    <source>
        <dbReference type="ARBA" id="ARBA00022737"/>
    </source>
</evidence>
<dbReference type="GO" id="GO:0005737">
    <property type="term" value="C:cytoplasm"/>
    <property type="evidence" value="ECO:0007669"/>
    <property type="project" value="TreeGrafter"/>
</dbReference>
<dbReference type="InterPro" id="IPR036389">
    <property type="entry name" value="RNase_III_sf"/>
</dbReference>
<dbReference type="SUPFAM" id="SSF54768">
    <property type="entry name" value="dsRNA-binding domain-like"/>
    <property type="match status" value="3"/>
</dbReference>
<dbReference type="PANTHER" id="PTHR14950:SF49">
    <property type="entry name" value="RIBONUCLEASE 3-LIKE PROTEIN 2-RELATED"/>
    <property type="match status" value="1"/>
</dbReference>
<keyword evidence="3" id="KW-0255">Endonuclease</keyword>
<dbReference type="OrthoDB" id="1100922at2759"/>
<dbReference type="SMART" id="SM00358">
    <property type="entry name" value="DSRM"/>
    <property type="match status" value="4"/>
</dbReference>
<keyword evidence="1" id="KW-0540">Nuclease</keyword>
<dbReference type="Proteomes" id="UP000029121">
    <property type="component" value="Unassembled WGS sequence"/>
</dbReference>
<feature type="region of interest" description="Disordered" evidence="7">
    <location>
        <begin position="981"/>
        <end position="1000"/>
    </location>
</feature>
<evidence type="ECO:0000256" key="7">
    <source>
        <dbReference type="SAM" id="MobiDB-lite"/>
    </source>
</evidence>
<dbReference type="PROSITE" id="PS50137">
    <property type="entry name" value="DS_RBD"/>
    <property type="match status" value="2"/>
</dbReference>
<evidence type="ECO:0000313" key="11">
    <source>
        <dbReference type="Proteomes" id="UP000029121"/>
    </source>
</evidence>
<dbReference type="Pfam" id="PF00035">
    <property type="entry name" value="dsrm"/>
    <property type="match status" value="2"/>
</dbReference>
<dbReference type="Gene3D" id="1.10.1520.10">
    <property type="entry name" value="Ribonuclease III domain"/>
    <property type="match status" value="2"/>
</dbReference>
<proteinExistence type="predicted"/>
<keyword evidence="11" id="KW-1185">Reference proteome</keyword>
<dbReference type="InterPro" id="IPR000999">
    <property type="entry name" value="RNase_III_dom"/>
</dbReference>
<dbReference type="PROSITE" id="PS50142">
    <property type="entry name" value="RNASE_3_2"/>
    <property type="match status" value="2"/>
</dbReference>
<dbReference type="GO" id="GO:0030422">
    <property type="term" value="P:siRNA processing"/>
    <property type="evidence" value="ECO:0007669"/>
    <property type="project" value="TreeGrafter"/>
</dbReference>
<dbReference type="Pfam" id="PF14709">
    <property type="entry name" value="DND1_DSRM"/>
    <property type="match status" value="2"/>
</dbReference>
<dbReference type="FunFam" id="3.30.160.20:FF:000112">
    <property type="entry name" value="Ribonuclease 3-like protein 3"/>
    <property type="match status" value="2"/>
</dbReference>
<evidence type="ECO:0000256" key="1">
    <source>
        <dbReference type="ARBA" id="ARBA00022722"/>
    </source>
</evidence>
<feature type="domain" description="DRBM" evidence="8">
    <location>
        <begin position="882"/>
        <end position="957"/>
    </location>
</feature>
<dbReference type="KEGG" id="crb:17877045"/>
<feature type="domain" description="RNase III" evidence="9">
    <location>
        <begin position="5"/>
        <end position="143"/>
    </location>
</feature>
<evidence type="ECO:0000259" key="9">
    <source>
        <dbReference type="PROSITE" id="PS50142"/>
    </source>
</evidence>
<gene>
    <name evidence="10" type="ORF">CARUB_v10025810mg</name>
</gene>
<feature type="domain" description="RNase III" evidence="9">
    <location>
        <begin position="468"/>
        <end position="607"/>
    </location>
</feature>
<evidence type="ECO:0000256" key="4">
    <source>
        <dbReference type="ARBA" id="ARBA00022801"/>
    </source>
</evidence>
<accession>R0GNR5</accession>
<feature type="domain" description="DRBM" evidence="8">
    <location>
        <begin position="360"/>
        <end position="435"/>
    </location>
</feature>
<dbReference type="Pfam" id="PF00636">
    <property type="entry name" value="Ribonuclease_3"/>
    <property type="match status" value="2"/>
</dbReference>
<name>R0GNR5_9BRAS</name>
<dbReference type="eggNOG" id="KOG0701">
    <property type="taxonomic scope" value="Eukaryota"/>
</dbReference>
<dbReference type="GO" id="GO:0005634">
    <property type="term" value="C:nucleus"/>
    <property type="evidence" value="ECO:0007669"/>
    <property type="project" value="TreeGrafter"/>
</dbReference>
<dbReference type="GO" id="GO:0004525">
    <property type="term" value="F:ribonuclease III activity"/>
    <property type="evidence" value="ECO:0007669"/>
    <property type="project" value="InterPro"/>
</dbReference>
<dbReference type="SMART" id="SM00535">
    <property type="entry name" value="RIBOc"/>
    <property type="match status" value="2"/>
</dbReference>
<dbReference type="CDD" id="cd00048">
    <property type="entry name" value="DSRM_SF"/>
    <property type="match status" value="1"/>
</dbReference>
<keyword evidence="5 6" id="KW-0694">RNA-binding</keyword>
<evidence type="ECO:0000256" key="6">
    <source>
        <dbReference type="PROSITE-ProRule" id="PRU00266"/>
    </source>
</evidence>
<dbReference type="EMBL" id="KB870812">
    <property type="protein sequence ID" value="EOA12843.1"/>
    <property type="molecule type" value="Genomic_DNA"/>
</dbReference>
<dbReference type="SUPFAM" id="SSF69065">
    <property type="entry name" value="RNase III domain-like"/>
    <property type="match status" value="2"/>
</dbReference>
<dbReference type="GO" id="GO:0003723">
    <property type="term" value="F:RNA binding"/>
    <property type="evidence" value="ECO:0007669"/>
    <property type="project" value="UniProtKB-UniRule"/>
</dbReference>
<protein>
    <recommendedName>
        <fullName evidence="12">RNase III domain-containing protein</fullName>
    </recommendedName>
</protein>
<organism evidence="10 11">
    <name type="scientific">Capsella rubella</name>
    <dbReference type="NCBI Taxonomy" id="81985"/>
    <lineage>
        <taxon>Eukaryota</taxon>
        <taxon>Viridiplantae</taxon>
        <taxon>Streptophyta</taxon>
        <taxon>Embryophyta</taxon>
        <taxon>Tracheophyta</taxon>
        <taxon>Spermatophyta</taxon>
        <taxon>Magnoliopsida</taxon>
        <taxon>eudicotyledons</taxon>
        <taxon>Gunneridae</taxon>
        <taxon>Pentapetalae</taxon>
        <taxon>rosids</taxon>
        <taxon>malvids</taxon>
        <taxon>Brassicales</taxon>
        <taxon>Brassicaceae</taxon>
        <taxon>Camelineae</taxon>
        <taxon>Capsella</taxon>
    </lineage>
</organism>
<dbReference type="PANTHER" id="PTHR14950">
    <property type="entry name" value="DICER-RELATED"/>
    <property type="match status" value="1"/>
</dbReference>
<evidence type="ECO:0000259" key="8">
    <source>
        <dbReference type="PROSITE" id="PS50137"/>
    </source>
</evidence>
<keyword evidence="2" id="KW-0677">Repeat</keyword>
<dbReference type="CDD" id="cd00593">
    <property type="entry name" value="RIBOc"/>
    <property type="match status" value="2"/>
</dbReference>
<evidence type="ECO:0000256" key="5">
    <source>
        <dbReference type="ARBA" id="ARBA00022884"/>
    </source>
</evidence>